<dbReference type="Pfam" id="PF00085">
    <property type="entry name" value="Thioredoxin"/>
    <property type="match status" value="1"/>
</dbReference>
<keyword evidence="6" id="KW-1185">Reference proteome</keyword>
<sequence length="148" mass="16846">MKKMLIFAAILIVLFGAIAFINRAETTQSISDNQLSAEEQKKQETYYTNKTSSDELGKQLDAKNEATVYFYQTSCTHCMKVSPIVVPLAKELGVDMKVLDLQTDENGWDAFKIEGTPTIVRYKEGKEVSRIVGEQSEDEYKKWFESNK</sequence>
<dbReference type="PANTHER" id="PTHR45663:SF11">
    <property type="entry name" value="GEO12009P1"/>
    <property type="match status" value="1"/>
</dbReference>
<gene>
    <name evidence="5" type="ORF">ACFFMS_22530</name>
</gene>
<name>A0ABV5WKU8_9BACI</name>
<dbReference type="RefSeq" id="WP_379951284.1">
    <property type="nucleotide sequence ID" value="NZ_JBHMAF010000187.1"/>
</dbReference>
<dbReference type="PANTHER" id="PTHR45663">
    <property type="entry name" value="GEO12009P1"/>
    <property type="match status" value="1"/>
</dbReference>
<protein>
    <submittedName>
        <fullName evidence="5">Thioredoxin domain-containing protein</fullName>
    </submittedName>
</protein>
<evidence type="ECO:0000256" key="3">
    <source>
        <dbReference type="ARBA" id="ARBA00023284"/>
    </source>
</evidence>
<dbReference type="SUPFAM" id="SSF52833">
    <property type="entry name" value="Thioredoxin-like"/>
    <property type="match status" value="1"/>
</dbReference>
<dbReference type="CDD" id="cd02947">
    <property type="entry name" value="TRX_family"/>
    <property type="match status" value="1"/>
</dbReference>
<dbReference type="EMBL" id="JBHMAF010000187">
    <property type="protein sequence ID" value="MFB9761032.1"/>
    <property type="molecule type" value="Genomic_DNA"/>
</dbReference>
<evidence type="ECO:0000259" key="4">
    <source>
        <dbReference type="PROSITE" id="PS51352"/>
    </source>
</evidence>
<dbReference type="Proteomes" id="UP001589609">
    <property type="component" value="Unassembled WGS sequence"/>
</dbReference>
<dbReference type="Gene3D" id="3.40.30.10">
    <property type="entry name" value="Glutaredoxin"/>
    <property type="match status" value="1"/>
</dbReference>
<evidence type="ECO:0000256" key="1">
    <source>
        <dbReference type="ARBA" id="ARBA00008987"/>
    </source>
</evidence>
<dbReference type="PROSITE" id="PS51352">
    <property type="entry name" value="THIOREDOXIN_2"/>
    <property type="match status" value="1"/>
</dbReference>
<keyword evidence="2" id="KW-1015">Disulfide bond</keyword>
<evidence type="ECO:0000256" key="2">
    <source>
        <dbReference type="ARBA" id="ARBA00023157"/>
    </source>
</evidence>
<evidence type="ECO:0000313" key="5">
    <source>
        <dbReference type="EMBL" id="MFB9761032.1"/>
    </source>
</evidence>
<proteinExistence type="inferred from homology"/>
<comment type="caution">
    <text evidence="5">The sequence shown here is derived from an EMBL/GenBank/DDBJ whole genome shotgun (WGS) entry which is preliminary data.</text>
</comment>
<accession>A0ABV5WKU8</accession>
<feature type="domain" description="Thioredoxin" evidence="4">
    <location>
        <begin position="24"/>
        <end position="148"/>
    </location>
</feature>
<dbReference type="InterPro" id="IPR013766">
    <property type="entry name" value="Thioredoxin_domain"/>
</dbReference>
<comment type="similarity">
    <text evidence="1">Belongs to the thioredoxin family.</text>
</comment>
<reference evidence="5 6" key="1">
    <citation type="submission" date="2024-09" db="EMBL/GenBank/DDBJ databases">
        <authorList>
            <person name="Sun Q."/>
            <person name="Mori K."/>
        </authorList>
    </citation>
    <scope>NUCLEOTIDE SEQUENCE [LARGE SCALE GENOMIC DNA]</scope>
    <source>
        <strain evidence="5 6">JCM 11201</strain>
    </source>
</reference>
<organism evidence="5 6">
    <name type="scientific">Ectobacillus funiculus</name>
    <dbReference type="NCBI Taxonomy" id="137993"/>
    <lineage>
        <taxon>Bacteria</taxon>
        <taxon>Bacillati</taxon>
        <taxon>Bacillota</taxon>
        <taxon>Bacilli</taxon>
        <taxon>Bacillales</taxon>
        <taxon>Bacillaceae</taxon>
        <taxon>Ectobacillus</taxon>
    </lineage>
</organism>
<keyword evidence="3" id="KW-0676">Redox-active center</keyword>
<evidence type="ECO:0000313" key="6">
    <source>
        <dbReference type="Proteomes" id="UP001589609"/>
    </source>
</evidence>
<dbReference type="InterPro" id="IPR036249">
    <property type="entry name" value="Thioredoxin-like_sf"/>
</dbReference>